<reference evidence="1" key="2">
    <citation type="journal article" date="2015" name="Data Brief">
        <title>Shoot transcriptome of the giant reed, Arundo donax.</title>
        <authorList>
            <person name="Barrero R.A."/>
            <person name="Guerrero F.D."/>
            <person name="Moolhuijzen P."/>
            <person name="Goolsby J.A."/>
            <person name="Tidwell J."/>
            <person name="Bellgard S.E."/>
            <person name="Bellgard M.I."/>
        </authorList>
    </citation>
    <scope>NUCLEOTIDE SEQUENCE</scope>
    <source>
        <tissue evidence="1">Shoot tissue taken approximately 20 cm above the soil surface</tissue>
    </source>
</reference>
<evidence type="ECO:0000313" key="1">
    <source>
        <dbReference type="EMBL" id="JAD54692.1"/>
    </source>
</evidence>
<dbReference type="EMBL" id="GBRH01243203">
    <property type="protein sequence ID" value="JAD54692.1"/>
    <property type="molecule type" value="Transcribed_RNA"/>
</dbReference>
<reference evidence="1" key="1">
    <citation type="submission" date="2014-09" db="EMBL/GenBank/DDBJ databases">
        <authorList>
            <person name="Magalhaes I.L.F."/>
            <person name="Oliveira U."/>
            <person name="Santos F.R."/>
            <person name="Vidigal T.H.D.A."/>
            <person name="Brescovit A.D."/>
            <person name="Santos A.J."/>
        </authorList>
    </citation>
    <scope>NUCLEOTIDE SEQUENCE</scope>
    <source>
        <tissue evidence="1">Shoot tissue taken approximately 20 cm above the soil surface</tissue>
    </source>
</reference>
<sequence length="49" mass="6246">MQTPASLQKFYNLCHVSIVFYWENRAYLLIWQKLFQKHMCRKRLKYFHH</sequence>
<organism evidence="1">
    <name type="scientific">Arundo donax</name>
    <name type="common">Giant reed</name>
    <name type="synonym">Donax arundinaceus</name>
    <dbReference type="NCBI Taxonomy" id="35708"/>
    <lineage>
        <taxon>Eukaryota</taxon>
        <taxon>Viridiplantae</taxon>
        <taxon>Streptophyta</taxon>
        <taxon>Embryophyta</taxon>
        <taxon>Tracheophyta</taxon>
        <taxon>Spermatophyta</taxon>
        <taxon>Magnoliopsida</taxon>
        <taxon>Liliopsida</taxon>
        <taxon>Poales</taxon>
        <taxon>Poaceae</taxon>
        <taxon>PACMAD clade</taxon>
        <taxon>Arundinoideae</taxon>
        <taxon>Arundineae</taxon>
        <taxon>Arundo</taxon>
    </lineage>
</organism>
<dbReference type="AlphaFoldDB" id="A0A0A9B5W8"/>
<name>A0A0A9B5W8_ARUDO</name>
<proteinExistence type="predicted"/>
<accession>A0A0A9B5W8</accession>
<protein>
    <submittedName>
        <fullName evidence="1">Uncharacterized protein</fullName>
    </submittedName>
</protein>